<organism evidence="1 2">
    <name type="scientific">Tribolium castaneum</name>
    <name type="common">Red flour beetle</name>
    <dbReference type="NCBI Taxonomy" id="7070"/>
    <lineage>
        <taxon>Eukaryota</taxon>
        <taxon>Metazoa</taxon>
        <taxon>Ecdysozoa</taxon>
        <taxon>Arthropoda</taxon>
        <taxon>Hexapoda</taxon>
        <taxon>Insecta</taxon>
        <taxon>Pterygota</taxon>
        <taxon>Neoptera</taxon>
        <taxon>Endopterygota</taxon>
        <taxon>Coleoptera</taxon>
        <taxon>Polyphaga</taxon>
        <taxon>Cucujiformia</taxon>
        <taxon>Tenebrionidae</taxon>
        <taxon>Tenebrionidae incertae sedis</taxon>
        <taxon>Tribolium</taxon>
    </lineage>
</organism>
<reference evidence="1 2" key="2">
    <citation type="journal article" date="2010" name="Nucleic Acids Res.">
        <title>BeetleBase in 2010: revisions to provide comprehensive genomic information for Tribolium castaneum.</title>
        <authorList>
            <person name="Kim H.S."/>
            <person name="Murphy T."/>
            <person name="Xia J."/>
            <person name="Caragea D."/>
            <person name="Park Y."/>
            <person name="Beeman R.W."/>
            <person name="Lorenzen M.D."/>
            <person name="Butcher S."/>
            <person name="Manak J.R."/>
            <person name="Brown S.J."/>
        </authorList>
    </citation>
    <scope>GENOME REANNOTATION</scope>
    <source>
        <strain evidence="1 2">Georgia GA2</strain>
    </source>
</reference>
<keyword evidence="2" id="KW-1185">Reference proteome</keyword>
<name>D6WW20_TRICA</name>
<evidence type="ECO:0000313" key="2">
    <source>
        <dbReference type="Proteomes" id="UP000007266"/>
    </source>
</evidence>
<protein>
    <submittedName>
        <fullName evidence="1">Uncharacterized protein</fullName>
    </submittedName>
</protein>
<reference evidence="1 2" key="1">
    <citation type="journal article" date="2008" name="Nature">
        <title>The genome of the model beetle and pest Tribolium castaneum.</title>
        <authorList>
            <consortium name="Tribolium Genome Sequencing Consortium"/>
            <person name="Richards S."/>
            <person name="Gibbs R.A."/>
            <person name="Weinstock G.M."/>
            <person name="Brown S.J."/>
            <person name="Denell R."/>
            <person name="Beeman R.W."/>
            <person name="Gibbs R."/>
            <person name="Beeman R.W."/>
            <person name="Brown S.J."/>
            <person name="Bucher G."/>
            <person name="Friedrich M."/>
            <person name="Grimmelikhuijzen C.J."/>
            <person name="Klingler M."/>
            <person name="Lorenzen M."/>
            <person name="Richards S."/>
            <person name="Roth S."/>
            <person name="Schroder R."/>
            <person name="Tautz D."/>
            <person name="Zdobnov E.M."/>
            <person name="Muzny D."/>
            <person name="Gibbs R.A."/>
            <person name="Weinstock G.M."/>
            <person name="Attaway T."/>
            <person name="Bell S."/>
            <person name="Buhay C.J."/>
            <person name="Chandrabose M.N."/>
            <person name="Chavez D."/>
            <person name="Clerk-Blankenburg K.P."/>
            <person name="Cree A."/>
            <person name="Dao M."/>
            <person name="Davis C."/>
            <person name="Chacko J."/>
            <person name="Dinh H."/>
            <person name="Dugan-Rocha S."/>
            <person name="Fowler G."/>
            <person name="Garner T.T."/>
            <person name="Garnes J."/>
            <person name="Gnirke A."/>
            <person name="Hawes A."/>
            <person name="Hernandez J."/>
            <person name="Hines S."/>
            <person name="Holder M."/>
            <person name="Hume J."/>
            <person name="Jhangiani S.N."/>
            <person name="Joshi V."/>
            <person name="Khan Z.M."/>
            <person name="Jackson L."/>
            <person name="Kovar C."/>
            <person name="Kowis A."/>
            <person name="Lee S."/>
            <person name="Lewis L.R."/>
            <person name="Margolis J."/>
            <person name="Morgan M."/>
            <person name="Nazareth L.V."/>
            <person name="Nguyen N."/>
            <person name="Okwuonu G."/>
            <person name="Parker D."/>
            <person name="Richards S."/>
            <person name="Ruiz S.J."/>
            <person name="Santibanez J."/>
            <person name="Savard J."/>
            <person name="Scherer S.E."/>
            <person name="Schneider B."/>
            <person name="Sodergren E."/>
            <person name="Tautz D."/>
            <person name="Vattahil S."/>
            <person name="Villasana D."/>
            <person name="White C.S."/>
            <person name="Wright R."/>
            <person name="Park Y."/>
            <person name="Beeman R.W."/>
            <person name="Lord J."/>
            <person name="Oppert B."/>
            <person name="Lorenzen M."/>
            <person name="Brown S."/>
            <person name="Wang L."/>
            <person name="Savard J."/>
            <person name="Tautz D."/>
            <person name="Richards S."/>
            <person name="Weinstock G."/>
            <person name="Gibbs R.A."/>
            <person name="Liu Y."/>
            <person name="Worley K."/>
            <person name="Weinstock G."/>
            <person name="Elsik C.G."/>
            <person name="Reese J.T."/>
            <person name="Elhaik E."/>
            <person name="Landan G."/>
            <person name="Graur D."/>
            <person name="Arensburger P."/>
            <person name="Atkinson P."/>
            <person name="Beeman R.W."/>
            <person name="Beidler J."/>
            <person name="Brown S.J."/>
            <person name="Demuth J.P."/>
            <person name="Drury D.W."/>
            <person name="Du Y.Z."/>
            <person name="Fujiwara H."/>
            <person name="Lorenzen M."/>
            <person name="Maselli V."/>
            <person name="Osanai M."/>
            <person name="Park Y."/>
            <person name="Robertson H.M."/>
            <person name="Tu Z."/>
            <person name="Wang J.J."/>
            <person name="Wang S."/>
            <person name="Richards S."/>
            <person name="Song H."/>
            <person name="Zhang L."/>
            <person name="Sodergren E."/>
            <person name="Werner D."/>
            <person name="Stanke M."/>
            <person name="Morgenstern B."/>
            <person name="Solovyev V."/>
            <person name="Kosarev P."/>
            <person name="Brown G."/>
            <person name="Chen H.C."/>
            <person name="Ermolaeva O."/>
            <person name="Hlavina W."/>
            <person name="Kapustin Y."/>
            <person name="Kiryutin B."/>
            <person name="Kitts P."/>
            <person name="Maglott D."/>
            <person name="Pruitt K."/>
            <person name="Sapojnikov V."/>
            <person name="Souvorov A."/>
            <person name="Mackey A.J."/>
            <person name="Waterhouse R.M."/>
            <person name="Wyder S."/>
            <person name="Zdobnov E.M."/>
            <person name="Zdobnov E.M."/>
            <person name="Wyder S."/>
            <person name="Kriventseva E.V."/>
            <person name="Kadowaki T."/>
            <person name="Bork P."/>
            <person name="Aranda M."/>
            <person name="Bao R."/>
            <person name="Beermann A."/>
            <person name="Berns N."/>
            <person name="Bolognesi R."/>
            <person name="Bonneton F."/>
            <person name="Bopp D."/>
            <person name="Brown S.J."/>
            <person name="Bucher G."/>
            <person name="Butts T."/>
            <person name="Chaumot A."/>
            <person name="Denell R.E."/>
            <person name="Ferrier D.E."/>
            <person name="Friedrich M."/>
            <person name="Gordon C.M."/>
            <person name="Jindra M."/>
            <person name="Klingler M."/>
            <person name="Lan Q."/>
            <person name="Lattorff H.M."/>
            <person name="Laudet V."/>
            <person name="von Levetsow C."/>
            <person name="Liu Z."/>
            <person name="Lutz R."/>
            <person name="Lynch J.A."/>
            <person name="da Fonseca R.N."/>
            <person name="Posnien N."/>
            <person name="Reuter R."/>
            <person name="Roth S."/>
            <person name="Savard J."/>
            <person name="Schinko J.B."/>
            <person name="Schmitt C."/>
            <person name="Schoppmeier M."/>
            <person name="Schroder R."/>
            <person name="Shippy T.D."/>
            <person name="Simonnet F."/>
            <person name="Marques-Souza H."/>
            <person name="Tautz D."/>
            <person name="Tomoyasu Y."/>
            <person name="Trauner J."/>
            <person name="Van der Zee M."/>
            <person name="Vervoort M."/>
            <person name="Wittkopp N."/>
            <person name="Wimmer E.A."/>
            <person name="Yang X."/>
            <person name="Jones A.K."/>
            <person name="Sattelle D.B."/>
            <person name="Ebert P.R."/>
            <person name="Nelson D."/>
            <person name="Scott J.G."/>
            <person name="Beeman R.W."/>
            <person name="Muthukrishnan S."/>
            <person name="Kramer K.J."/>
            <person name="Arakane Y."/>
            <person name="Beeman R.W."/>
            <person name="Zhu Q."/>
            <person name="Hogenkamp D."/>
            <person name="Dixit R."/>
            <person name="Oppert B."/>
            <person name="Jiang H."/>
            <person name="Zou Z."/>
            <person name="Marshall J."/>
            <person name="Elpidina E."/>
            <person name="Vinokurov K."/>
            <person name="Oppert C."/>
            <person name="Zou Z."/>
            <person name="Evans J."/>
            <person name="Lu Z."/>
            <person name="Zhao P."/>
            <person name="Sumathipala N."/>
            <person name="Altincicek B."/>
            <person name="Vilcinskas A."/>
            <person name="Williams M."/>
            <person name="Hultmark D."/>
            <person name="Hetru C."/>
            <person name="Jiang H."/>
            <person name="Grimmelikhuijzen C.J."/>
            <person name="Hauser F."/>
            <person name="Cazzamali G."/>
            <person name="Williamson M."/>
            <person name="Park Y."/>
            <person name="Li B."/>
            <person name="Tanaka Y."/>
            <person name="Predel R."/>
            <person name="Neupert S."/>
            <person name="Schachtner J."/>
            <person name="Verleyen P."/>
            <person name="Raible F."/>
            <person name="Bork P."/>
            <person name="Friedrich M."/>
            <person name="Walden K.K."/>
            <person name="Robertson H.M."/>
            <person name="Angeli S."/>
            <person name="Foret S."/>
            <person name="Bucher G."/>
            <person name="Schuetz S."/>
            <person name="Maleszka R."/>
            <person name="Wimmer E.A."/>
            <person name="Beeman R.W."/>
            <person name="Lorenzen M."/>
            <person name="Tomoyasu Y."/>
            <person name="Miller S.C."/>
            <person name="Grossmann D."/>
            <person name="Bucher G."/>
        </authorList>
    </citation>
    <scope>NUCLEOTIDE SEQUENCE [LARGE SCALE GENOMIC DNA]</scope>
    <source>
        <strain evidence="1 2">Georgia GA2</strain>
    </source>
</reference>
<sequence length="90" mass="9884">MSRPSFIKASEFIIFKSTHSETKRTILNLKGCRDSSLFDDSGTFDVGDRFAEDLSVKNRGPGVGGRVKVATKTVCMYNVEYLIKSLGDGS</sequence>
<dbReference type="InParanoid" id="D6WW20"/>
<evidence type="ECO:0000313" key="1">
    <source>
        <dbReference type="EMBL" id="EFA08200.1"/>
    </source>
</evidence>
<dbReference type="Proteomes" id="UP000007266">
    <property type="component" value="Linkage group 8"/>
</dbReference>
<dbReference type="AlphaFoldDB" id="D6WW20"/>
<dbReference type="EMBL" id="KQ971361">
    <property type="protein sequence ID" value="EFA08200.1"/>
    <property type="molecule type" value="Genomic_DNA"/>
</dbReference>
<dbReference type="HOGENOM" id="CLU_2443691_0_0_1"/>
<gene>
    <name evidence="1" type="primary">GLEAN_05827</name>
    <name evidence="1" type="ORF">TcasGA2_TC005827</name>
</gene>
<proteinExistence type="predicted"/>
<accession>D6WW20</accession>